<evidence type="ECO:0000313" key="17">
    <source>
        <dbReference type="Proteomes" id="UP000283469"/>
    </source>
</evidence>
<feature type="binding site" evidence="12">
    <location>
        <begin position="94"/>
        <end position="100"/>
    </location>
    <ligand>
        <name>D-threo-isocitrate</name>
        <dbReference type="ChEBI" id="CHEBI:15562"/>
    </ligand>
</feature>
<feature type="binding site" evidence="12">
    <location>
        <position position="109"/>
    </location>
    <ligand>
        <name>D-threo-isocitrate</name>
        <dbReference type="ChEBI" id="CHEBI:15562"/>
    </ligand>
</feature>
<evidence type="ECO:0000256" key="12">
    <source>
        <dbReference type="PIRSR" id="PIRSR000108-2"/>
    </source>
</evidence>
<keyword evidence="5 10" id="KW-0479">Metal-binding</keyword>
<dbReference type="PANTHER" id="PTHR11822:SF21">
    <property type="entry name" value="ISOCITRATE DEHYDROGENASE [NADP], MITOCHONDRIAL"/>
    <property type="match status" value="1"/>
</dbReference>
<feature type="binding site" evidence="13">
    <location>
        <position position="273"/>
    </location>
    <ligand>
        <name>Mn(2+)</name>
        <dbReference type="ChEBI" id="CHEBI:29035"/>
    </ligand>
</feature>
<dbReference type="GO" id="GO:0051287">
    <property type="term" value="F:NAD binding"/>
    <property type="evidence" value="ECO:0007669"/>
    <property type="project" value="InterPro"/>
</dbReference>
<feature type="binding site" evidence="12">
    <location>
        <position position="77"/>
    </location>
    <ligand>
        <name>D-threo-isocitrate</name>
        <dbReference type="ChEBI" id="CHEBI:15562"/>
    </ligand>
</feature>
<evidence type="ECO:0000256" key="4">
    <source>
        <dbReference type="ARBA" id="ARBA00022532"/>
    </source>
</evidence>
<comment type="similarity">
    <text evidence="2 10">Belongs to the isocitrate and isopropylmalate dehydrogenases family.</text>
</comment>
<feature type="binding site" evidence="14">
    <location>
        <position position="326"/>
    </location>
    <ligand>
        <name>NADP(+)</name>
        <dbReference type="ChEBI" id="CHEBI:58349"/>
    </ligand>
</feature>
<dbReference type="SMART" id="SM01329">
    <property type="entry name" value="Iso_dh"/>
    <property type="match status" value="1"/>
</dbReference>
<evidence type="ECO:0000256" key="9">
    <source>
        <dbReference type="ARBA" id="ARBA00023211"/>
    </source>
</evidence>
<keyword evidence="6 10" id="KW-0460">Magnesium</keyword>
<dbReference type="InterPro" id="IPR004790">
    <property type="entry name" value="Isocitrate_DH_NADP"/>
</dbReference>
<keyword evidence="7 10" id="KW-0521">NADP</keyword>
<gene>
    <name evidence="16" type="ORF">D0Z70_09155</name>
</gene>
<dbReference type="PROSITE" id="PS00470">
    <property type="entry name" value="IDH_IMDH"/>
    <property type="match status" value="1"/>
</dbReference>
<evidence type="ECO:0000256" key="8">
    <source>
        <dbReference type="ARBA" id="ARBA00023002"/>
    </source>
</evidence>
<feature type="site" description="Critical for catalysis" evidence="11">
    <location>
        <position position="210"/>
    </location>
</feature>
<evidence type="ECO:0000256" key="13">
    <source>
        <dbReference type="PIRSR" id="PIRSR000108-3"/>
    </source>
</evidence>
<evidence type="ECO:0000256" key="1">
    <source>
        <dbReference type="ARBA" id="ARBA00001936"/>
    </source>
</evidence>
<feature type="site" description="Critical for catalysis" evidence="11">
    <location>
        <position position="139"/>
    </location>
</feature>
<keyword evidence="17" id="KW-1185">Reference proteome</keyword>
<feature type="binding site" evidence="14">
    <location>
        <begin position="308"/>
        <end position="313"/>
    </location>
    <ligand>
        <name>NADP(+)</name>
        <dbReference type="ChEBI" id="CHEBI:58349"/>
    </ligand>
</feature>
<dbReference type="PIRSF" id="PIRSF000108">
    <property type="entry name" value="IDH_NADP"/>
    <property type="match status" value="1"/>
</dbReference>
<dbReference type="GO" id="GO:0000287">
    <property type="term" value="F:magnesium ion binding"/>
    <property type="evidence" value="ECO:0007669"/>
    <property type="project" value="InterPro"/>
</dbReference>
<evidence type="ECO:0000259" key="15">
    <source>
        <dbReference type="SMART" id="SM01329"/>
    </source>
</evidence>
<protein>
    <recommendedName>
        <fullName evidence="10">Isocitrate dehydrogenase [NADP]</fullName>
        <ecNumber evidence="10">1.1.1.42</ecNumber>
    </recommendedName>
</protein>
<comment type="cofactor">
    <cofactor evidence="10 13">
        <name>Mg(2+)</name>
        <dbReference type="ChEBI" id="CHEBI:18420"/>
    </cofactor>
    <cofactor evidence="10 13">
        <name>Mn(2+)</name>
        <dbReference type="ChEBI" id="CHEBI:29035"/>
    </cofactor>
    <text evidence="10 13">Binds 1 Mg(2+) or Mn(2+) ion per subunit.</text>
</comment>
<dbReference type="NCBIfam" id="NF006156">
    <property type="entry name" value="PRK08299.1"/>
    <property type="match status" value="1"/>
</dbReference>
<feature type="binding site" evidence="12">
    <location>
        <position position="132"/>
    </location>
    <ligand>
        <name>D-threo-isocitrate</name>
        <dbReference type="ChEBI" id="CHEBI:15562"/>
    </ligand>
</feature>
<dbReference type="InterPro" id="IPR019818">
    <property type="entry name" value="IsoCit/isopropylmalate_DH_CS"/>
</dbReference>
<name>A0A418YUA5_9SPHN</name>
<evidence type="ECO:0000313" key="16">
    <source>
        <dbReference type="EMBL" id="RJG55630.1"/>
    </source>
</evidence>
<dbReference type="PANTHER" id="PTHR11822">
    <property type="entry name" value="NADP-SPECIFIC ISOCITRATE DEHYDROGENASE"/>
    <property type="match status" value="1"/>
</dbReference>
<dbReference type="Proteomes" id="UP000283469">
    <property type="component" value="Unassembled WGS sequence"/>
</dbReference>
<evidence type="ECO:0000256" key="11">
    <source>
        <dbReference type="PIRSR" id="PIRSR000108-1"/>
    </source>
</evidence>
<sequence>MAKIKVKNPVVEIDGDEMTRIIWQWIRERLILPYLDIDLKYYDLSVEKRDETNDQITIDSANAIKQYGVGVKCATITPDEQRVEEFNLKQMWKSPNGTIRNILGGVVFREPIVIKNVPRLVPGWTDPIVIGRHAFGDQYKATDFLVPSAGKLTMVWDGDNGEKIEKEVFNFPAAGVAMGMYNLDQSIIDFARASMNYALDRKWPLYLSTKNTILKAYDGRFKDLFQQVFDEEFADKFKAAGIVYEHRLIDDMVASALKWSGKFVWACKNYDGDVQSDTVAQGFGSLGLMTSVLLSPDGKTVEAEAAHGTVTRHYRQHQQGKATSTNPIASIFAWTQGLAFRGKFDGTPDVTKFAETLERVCIKTVEDGAMTKDLALLIGPEQAWMTTEQFFETIRVNLEAEMAKWN</sequence>
<dbReference type="SUPFAM" id="SSF53659">
    <property type="entry name" value="Isocitrate/Isopropylmalate dehydrogenase-like"/>
    <property type="match status" value="1"/>
</dbReference>
<evidence type="ECO:0000256" key="2">
    <source>
        <dbReference type="ARBA" id="ARBA00007769"/>
    </source>
</evidence>
<dbReference type="EMBL" id="QVRA01000006">
    <property type="protein sequence ID" value="RJG55630.1"/>
    <property type="molecule type" value="Genomic_DNA"/>
</dbReference>
<evidence type="ECO:0000256" key="3">
    <source>
        <dbReference type="ARBA" id="ARBA00022435"/>
    </source>
</evidence>
<keyword evidence="8 10" id="KW-0560">Oxidoreductase</keyword>
<evidence type="ECO:0000256" key="6">
    <source>
        <dbReference type="ARBA" id="ARBA00022842"/>
    </source>
</evidence>
<evidence type="ECO:0000256" key="7">
    <source>
        <dbReference type="ARBA" id="ARBA00022857"/>
    </source>
</evidence>
<feature type="binding site" evidence="13">
    <location>
        <position position="250"/>
    </location>
    <ligand>
        <name>Mn(2+)</name>
        <dbReference type="ChEBI" id="CHEBI:29035"/>
    </ligand>
</feature>
<dbReference type="NCBIfam" id="TIGR00127">
    <property type="entry name" value="nadp_idh_euk"/>
    <property type="match status" value="1"/>
</dbReference>
<keyword evidence="9 10" id="KW-0464">Manganese</keyword>
<evidence type="ECO:0000256" key="10">
    <source>
        <dbReference type="PIRNR" id="PIRNR000108"/>
    </source>
</evidence>
<dbReference type="Gene3D" id="3.40.718.10">
    <property type="entry name" value="Isopropylmalate Dehydrogenase"/>
    <property type="match status" value="1"/>
</dbReference>
<comment type="cofactor">
    <cofactor evidence="1">
        <name>Mn(2+)</name>
        <dbReference type="ChEBI" id="CHEBI:29035"/>
    </cofactor>
</comment>
<dbReference type="Pfam" id="PF00180">
    <property type="entry name" value="Iso_dh"/>
    <property type="match status" value="1"/>
</dbReference>
<comment type="caution">
    <text evidence="16">The sequence shown here is derived from an EMBL/GenBank/DDBJ whole genome shotgun (WGS) entry which is preliminary data.</text>
</comment>
<dbReference type="GO" id="GO:0004450">
    <property type="term" value="F:isocitrate dehydrogenase (NADP+) activity"/>
    <property type="evidence" value="ECO:0007669"/>
    <property type="project" value="UniProtKB-UniRule"/>
</dbReference>
<dbReference type="FunFam" id="3.40.718.10:FF:000002">
    <property type="entry name" value="Isocitrate dehydrogenase [NADP]"/>
    <property type="match status" value="1"/>
</dbReference>
<keyword evidence="4 10" id="KW-0816">Tricarboxylic acid cycle</keyword>
<dbReference type="GO" id="GO:0006097">
    <property type="term" value="P:glyoxylate cycle"/>
    <property type="evidence" value="ECO:0007669"/>
    <property type="project" value="UniProtKB-KW"/>
</dbReference>
<evidence type="ECO:0000256" key="14">
    <source>
        <dbReference type="PIRSR" id="PIRSR000108-4"/>
    </source>
</evidence>
<organism evidence="16 17">
    <name type="scientific">Sphingobium terrigena</name>
    <dbReference type="NCBI Taxonomy" id="2304063"/>
    <lineage>
        <taxon>Bacteria</taxon>
        <taxon>Pseudomonadati</taxon>
        <taxon>Pseudomonadota</taxon>
        <taxon>Alphaproteobacteria</taxon>
        <taxon>Sphingomonadales</taxon>
        <taxon>Sphingomonadaceae</taxon>
        <taxon>Sphingobium</taxon>
    </lineage>
</organism>
<feature type="binding site" evidence="14">
    <location>
        <position position="82"/>
    </location>
    <ligand>
        <name>NADP(+)</name>
        <dbReference type="ChEBI" id="CHEBI:58349"/>
    </ligand>
</feature>
<dbReference type="AlphaFoldDB" id="A0A418YUA5"/>
<evidence type="ECO:0000256" key="5">
    <source>
        <dbReference type="ARBA" id="ARBA00022723"/>
    </source>
</evidence>
<dbReference type="GO" id="GO:0006099">
    <property type="term" value="P:tricarboxylic acid cycle"/>
    <property type="evidence" value="ECO:0007669"/>
    <property type="project" value="UniProtKB-KW"/>
</dbReference>
<dbReference type="EC" id="1.1.1.42" evidence="10"/>
<feature type="binding site" evidence="14">
    <location>
        <begin position="75"/>
        <end position="77"/>
    </location>
    <ligand>
        <name>NADP(+)</name>
        <dbReference type="ChEBI" id="CHEBI:58349"/>
    </ligand>
</feature>
<keyword evidence="3" id="KW-0329">Glyoxylate bypass</keyword>
<proteinExistence type="inferred from homology"/>
<feature type="binding site" evidence="14">
    <location>
        <position position="258"/>
    </location>
    <ligand>
        <name>NADP(+)</name>
        <dbReference type="ChEBI" id="CHEBI:58349"/>
    </ligand>
</feature>
<dbReference type="OrthoDB" id="9765655at2"/>
<reference evidence="16 17" key="1">
    <citation type="submission" date="2018-08" db="EMBL/GenBank/DDBJ databases">
        <title>Sphingobium sp. EO9.</title>
        <authorList>
            <person name="Park Y."/>
            <person name="Kim K.H."/>
            <person name="Jeon C.O."/>
        </authorList>
    </citation>
    <scope>NUCLEOTIDE SEQUENCE [LARGE SCALE GENOMIC DNA]</scope>
    <source>
        <strain evidence="16 17">EO9</strain>
    </source>
</reference>
<feature type="domain" description="Isopropylmalate dehydrogenase-like" evidence="15">
    <location>
        <begin position="9"/>
        <end position="394"/>
    </location>
</feature>
<accession>A0A418YUA5</accession>
<dbReference type="InterPro" id="IPR024084">
    <property type="entry name" value="IsoPropMal-DH-like_dom"/>
</dbReference>
<dbReference type="GO" id="GO:0006102">
    <property type="term" value="P:isocitrate metabolic process"/>
    <property type="evidence" value="ECO:0007669"/>
    <property type="project" value="UniProtKB-UniRule"/>
</dbReference>
<dbReference type="RefSeq" id="WP_119745719.1">
    <property type="nucleotide sequence ID" value="NZ_QVRA01000006.1"/>
</dbReference>
<comment type="catalytic activity">
    <reaction evidence="10">
        <text>D-threo-isocitrate + NADP(+) = 2-oxoglutarate + CO2 + NADPH</text>
        <dbReference type="Rhea" id="RHEA:19629"/>
        <dbReference type="ChEBI" id="CHEBI:15562"/>
        <dbReference type="ChEBI" id="CHEBI:16526"/>
        <dbReference type="ChEBI" id="CHEBI:16810"/>
        <dbReference type="ChEBI" id="CHEBI:57783"/>
        <dbReference type="ChEBI" id="CHEBI:58349"/>
        <dbReference type="EC" id="1.1.1.42"/>
    </reaction>
</comment>